<name>A0A4Y1ZZX5_ARAVE</name>
<dbReference type="AlphaFoldDB" id="A0A4Y1ZZX5"/>
<dbReference type="GO" id="GO:0071897">
    <property type="term" value="P:DNA biosynthetic process"/>
    <property type="evidence" value="ECO:0007669"/>
    <property type="project" value="UniProtKB-ARBA"/>
</dbReference>
<dbReference type="Gene3D" id="3.30.70.270">
    <property type="match status" value="1"/>
</dbReference>
<dbReference type="CDD" id="cd01650">
    <property type="entry name" value="RT_nLTR_like"/>
    <property type="match status" value="1"/>
</dbReference>
<dbReference type="PROSITE" id="PS50878">
    <property type="entry name" value="RT_POL"/>
    <property type="match status" value="1"/>
</dbReference>
<evidence type="ECO:0000259" key="1">
    <source>
        <dbReference type="PROSITE" id="PS50878"/>
    </source>
</evidence>
<evidence type="ECO:0000313" key="3">
    <source>
        <dbReference type="Proteomes" id="UP000499080"/>
    </source>
</evidence>
<gene>
    <name evidence="2" type="primary">R1A1-elementORF2_66</name>
    <name evidence="2" type="ORF">AVEN_127876_1</name>
</gene>
<organism evidence="2 3">
    <name type="scientific">Araneus ventricosus</name>
    <name type="common">Orbweaver spider</name>
    <name type="synonym">Epeira ventricosa</name>
    <dbReference type="NCBI Taxonomy" id="182803"/>
    <lineage>
        <taxon>Eukaryota</taxon>
        <taxon>Metazoa</taxon>
        <taxon>Ecdysozoa</taxon>
        <taxon>Arthropoda</taxon>
        <taxon>Chelicerata</taxon>
        <taxon>Arachnida</taxon>
        <taxon>Araneae</taxon>
        <taxon>Araneomorphae</taxon>
        <taxon>Entelegynae</taxon>
        <taxon>Araneoidea</taxon>
        <taxon>Araneidae</taxon>
        <taxon>Araneus</taxon>
    </lineage>
</organism>
<dbReference type="OrthoDB" id="6437707at2759"/>
<dbReference type="EMBL" id="BGPR01000002">
    <property type="protein sequence ID" value="GBL72616.1"/>
    <property type="molecule type" value="Genomic_DNA"/>
</dbReference>
<sequence length="512" mass="58056">MSNFSYRIAETELLEFHFPIDPFQDSPLHALIRQHSRDPPSTDNDPCFSPAELEAAVRNIRSKKAPGPDGLYGDIVKEAYHANKTYLLYLYNACLAQGYFPSRWKRADLIMFNKSNKKDTDPEAFRPICLLDALGKILDRLVTQRLFHFLLKNDKISSRQYGFTPGRNAPEAILKLKDWVFTARTQKEHSVIISLDVKSAFSRVWWPLVLHNLKKMGCPSNLFKIVASFLDDRSISFKYGDTESSKHYSIGCPQGSNSGPLYWFLVINDALETDLGVDVQILAYADDIYVFVAATGKQTIKLKAEATLQKLQDWSITAKVEFAHEKTQLIPFGKKGRHKHPPYCSFNGRPNKLARNLRVLGVVLDECLNGMAHLHHIGRKVITILNRLTIARSRKGLSGRVIKVLYKRALERILVYAAPAWWTGTAKQITKINSVQRQVLLAVTGAFRTTSTLVLQVLSGIEPADLVCEMETALYRIKHNLPNPSFLGTSLESVMVERYQPFWIHQSTIEPV</sequence>
<evidence type="ECO:0000313" key="2">
    <source>
        <dbReference type="EMBL" id="GBL72616.1"/>
    </source>
</evidence>
<accession>A0A4Y1ZZX5</accession>
<dbReference type="InterPro" id="IPR043128">
    <property type="entry name" value="Rev_trsase/Diguanyl_cyclase"/>
</dbReference>
<dbReference type="PANTHER" id="PTHR19446">
    <property type="entry name" value="REVERSE TRANSCRIPTASES"/>
    <property type="match status" value="1"/>
</dbReference>
<keyword evidence="3" id="KW-1185">Reference proteome</keyword>
<dbReference type="Pfam" id="PF00078">
    <property type="entry name" value="RVT_1"/>
    <property type="match status" value="1"/>
</dbReference>
<dbReference type="SUPFAM" id="SSF56672">
    <property type="entry name" value="DNA/RNA polymerases"/>
    <property type="match status" value="1"/>
</dbReference>
<dbReference type="InterPro" id="IPR043502">
    <property type="entry name" value="DNA/RNA_pol_sf"/>
</dbReference>
<reference evidence="2 3" key="1">
    <citation type="journal article" date="2019" name="Sci. Rep.">
        <title>Orb-weaving spider Araneus ventricosus genome elucidates the spidroin gene catalogue.</title>
        <authorList>
            <person name="Kono N."/>
            <person name="Nakamura H."/>
            <person name="Ohtoshi R."/>
            <person name="Moran D.A.P."/>
            <person name="Shinohara A."/>
            <person name="Yoshida Y."/>
            <person name="Fujiwara M."/>
            <person name="Mori M."/>
            <person name="Tomita M."/>
            <person name="Arakawa K."/>
        </authorList>
    </citation>
    <scope>NUCLEOTIDE SEQUENCE [LARGE SCALE GENOMIC DNA]</scope>
</reference>
<proteinExistence type="predicted"/>
<comment type="caution">
    <text evidence="2">The sequence shown here is derived from an EMBL/GenBank/DDBJ whole genome shotgun (WGS) entry which is preliminary data.</text>
</comment>
<dbReference type="InterPro" id="IPR000477">
    <property type="entry name" value="RT_dom"/>
</dbReference>
<protein>
    <recommendedName>
        <fullName evidence="1">Reverse transcriptase domain-containing protein</fullName>
    </recommendedName>
</protein>
<dbReference type="Proteomes" id="UP000499080">
    <property type="component" value="Unassembled WGS sequence"/>
</dbReference>
<feature type="domain" description="Reverse transcriptase" evidence="1">
    <location>
        <begin position="93"/>
        <end position="364"/>
    </location>
</feature>